<accession>A0ABQ3V7G9</accession>
<gene>
    <name evidence="1" type="ORF">KSB_92700</name>
</gene>
<sequence>MCPGSLVLEGSRYVHHLAISDKVEMAGALDVVYARVPGESVGVQKRGWWRWGGGE</sequence>
<protein>
    <submittedName>
        <fullName evidence="1">Uncharacterized protein</fullName>
    </submittedName>
</protein>
<keyword evidence="2" id="KW-1185">Reference proteome</keyword>
<reference evidence="1 2" key="1">
    <citation type="journal article" date="2021" name="Int. J. Syst. Evol. Microbiol.">
        <title>Reticulibacter mediterranei gen. nov., sp. nov., within the new family Reticulibacteraceae fam. nov., and Ktedonospora formicarum gen. nov., sp. nov., Ktedonobacter robiniae sp. nov., Dictyobacter formicarum sp. nov. and Dictyobacter arantiisoli sp. nov., belonging to the class Ktedonobacteria.</title>
        <authorList>
            <person name="Yabe S."/>
            <person name="Zheng Y."/>
            <person name="Wang C.M."/>
            <person name="Sakai Y."/>
            <person name="Abe K."/>
            <person name="Yokota A."/>
            <person name="Donadio S."/>
            <person name="Cavaletti L."/>
            <person name="Monciardini P."/>
        </authorList>
    </citation>
    <scope>NUCLEOTIDE SEQUENCE [LARGE SCALE GENOMIC DNA]</scope>
    <source>
        <strain evidence="1 2">SOSP1-30</strain>
    </source>
</reference>
<comment type="caution">
    <text evidence="1">The sequence shown here is derived from an EMBL/GenBank/DDBJ whole genome shotgun (WGS) entry which is preliminary data.</text>
</comment>
<name>A0ABQ3V7G9_9CHLR</name>
<dbReference type="EMBL" id="BNJG01000006">
    <property type="protein sequence ID" value="GHO60795.1"/>
    <property type="molecule type" value="Genomic_DNA"/>
</dbReference>
<evidence type="ECO:0000313" key="1">
    <source>
        <dbReference type="EMBL" id="GHO60795.1"/>
    </source>
</evidence>
<proteinExistence type="predicted"/>
<organism evidence="1 2">
    <name type="scientific">Ktedonobacter robiniae</name>
    <dbReference type="NCBI Taxonomy" id="2778365"/>
    <lineage>
        <taxon>Bacteria</taxon>
        <taxon>Bacillati</taxon>
        <taxon>Chloroflexota</taxon>
        <taxon>Ktedonobacteria</taxon>
        <taxon>Ktedonobacterales</taxon>
        <taxon>Ktedonobacteraceae</taxon>
        <taxon>Ktedonobacter</taxon>
    </lineage>
</organism>
<dbReference type="Proteomes" id="UP000654345">
    <property type="component" value="Unassembled WGS sequence"/>
</dbReference>
<evidence type="ECO:0000313" key="2">
    <source>
        <dbReference type="Proteomes" id="UP000654345"/>
    </source>
</evidence>